<dbReference type="Proteomes" id="UP000252139">
    <property type="component" value="Unassembled WGS sequence"/>
</dbReference>
<gene>
    <name evidence="1" type="ORF">CU097_008001</name>
</gene>
<evidence type="ECO:0000313" key="1">
    <source>
        <dbReference type="EMBL" id="RCH94397.1"/>
    </source>
</evidence>
<reference evidence="1 2" key="1">
    <citation type="journal article" date="2018" name="G3 (Bethesda)">
        <title>Phylogenetic and Phylogenomic Definition of Rhizopus Species.</title>
        <authorList>
            <person name="Gryganskyi A.P."/>
            <person name="Golan J."/>
            <person name="Dolatabadi S."/>
            <person name="Mondo S."/>
            <person name="Robb S."/>
            <person name="Idnurm A."/>
            <person name="Muszewska A."/>
            <person name="Steczkiewicz K."/>
            <person name="Masonjones S."/>
            <person name="Liao H.L."/>
            <person name="Gajdeczka M.T."/>
            <person name="Anike F."/>
            <person name="Vuek A."/>
            <person name="Anishchenko I.M."/>
            <person name="Voigt K."/>
            <person name="de Hoog G.S."/>
            <person name="Smith M.E."/>
            <person name="Heitman J."/>
            <person name="Vilgalys R."/>
            <person name="Stajich J.E."/>
        </authorList>
    </citation>
    <scope>NUCLEOTIDE SEQUENCE [LARGE SCALE GENOMIC DNA]</scope>
    <source>
        <strain evidence="1 2">CBS 357.93</strain>
    </source>
</reference>
<dbReference type="EMBL" id="PJQL01000582">
    <property type="protein sequence ID" value="RCH94397.1"/>
    <property type="molecule type" value="Genomic_DNA"/>
</dbReference>
<organism evidence="1 2">
    <name type="scientific">Rhizopus azygosporus</name>
    <name type="common">Rhizopus microsporus var. azygosporus</name>
    <dbReference type="NCBI Taxonomy" id="86630"/>
    <lineage>
        <taxon>Eukaryota</taxon>
        <taxon>Fungi</taxon>
        <taxon>Fungi incertae sedis</taxon>
        <taxon>Mucoromycota</taxon>
        <taxon>Mucoromycotina</taxon>
        <taxon>Mucoromycetes</taxon>
        <taxon>Mucorales</taxon>
        <taxon>Mucorineae</taxon>
        <taxon>Rhizopodaceae</taxon>
        <taxon>Rhizopus</taxon>
    </lineage>
</organism>
<name>A0A367JWW2_RHIAZ</name>
<protein>
    <submittedName>
        <fullName evidence="1">Uncharacterized protein</fullName>
    </submittedName>
</protein>
<sequence length="83" mass="9640">MKIDCRFVLDLDEKEINVDAGEGARKDAGDDKVYQDEGKLAREGKEIIDNLFQNCIDMMPKELIACILQIKVFDYENEETYLY</sequence>
<evidence type="ECO:0000313" key="2">
    <source>
        <dbReference type="Proteomes" id="UP000252139"/>
    </source>
</evidence>
<keyword evidence="2" id="KW-1185">Reference proteome</keyword>
<proteinExistence type="predicted"/>
<comment type="caution">
    <text evidence="1">The sequence shown here is derived from an EMBL/GenBank/DDBJ whole genome shotgun (WGS) entry which is preliminary data.</text>
</comment>
<dbReference type="OrthoDB" id="2206047at2759"/>
<accession>A0A367JWW2</accession>
<dbReference type="AlphaFoldDB" id="A0A367JWW2"/>